<evidence type="ECO:0000313" key="2">
    <source>
        <dbReference type="EMBL" id="JAP95261.1"/>
    </source>
</evidence>
<sequence length="272" mass="32186">NSTIRQIFQSFQFDLYDIPSNIDQIEQHFHTLMYENYDETYQSITFAVELLLSPVITIRDLQPSKFLQYNLVKSFQQALLEDDPFTFMKDQIDSLVINTVISKRLTEFLNLVKTNQVLYKTVLDFIPTMELVQLSPVINAALKFVPLANFEFQDDVDLRKQLRDEKVSEKELKARKQIEVEKTMMKREDQFGPYVREAMKRQKIIKQLKADAIKKEMKLMQIEKEFSQLLSQELRKQLQQAKEDKQVQLEVSMISSQFLNSVVERTKNLKKK</sequence>
<accession>A0A146KIP1</accession>
<evidence type="ECO:0000256" key="1">
    <source>
        <dbReference type="SAM" id="Coils"/>
    </source>
</evidence>
<feature type="non-terminal residue" evidence="2">
    <location>
        <position position="1"/>
    </location>
</feature>
<dbReference type="AlphaFoldDB" id="A0A146KIP1"/>
<protein>
    <submittedName>
        <fullName evidence="2">Uncharacterized protein</fullName>
    </submittedName>
</protein>
<proteinExistence type="predicted"/>
<dbReference type="EMBL" id="GDID01001345">
    <property type="protein sequence ID" value="JAP95261.1"/>
    <property type="molecule type" value="Transcribed_RNA"/>
</dbReference>
<reference evidence="2" key="1">
    <citation type="submission" date="2015-07" db="EMBL/GenBank/DDBJ databases">
        <title>Adaptation to a free-living lifestyle via gene acquisitions in the diplomonad Trepomonas sp. PC1.</title>
        <authorList>
            <person name="Xu F."/>
            <person name="Jerlstrom-Hultqvist J."/>
            <person name="Kolisko M."/>
            <person name="Simpson A.G.B."/>
            <person name="Roger A.J."/>
            <person name="Svard S.G."/>
            <person name="Andersson J.O."/>
        </authorList>
    </citation>
    <scope>NUCLEOTIDE SEQUENCE</scope>
    <source>
        <strain evidence="2">PC1</strain>
    </source>
</reference>
<keyword evidence="1" id="KW-0175">Coiled coil</keyword>
<name>A0A146KIP1_9EUKA</name>
<organism evidence="2">
    <name type="scientific">Trepomonas sp. PC1</name>
    <dbReference type="NCBI Taxonomy" id="1076344"/>
    <lineage>
        <taxon>Eukaryota</taxon>
        <taxon>Metamonada</taxon>
        <taxon>Diplomonadida</taxon>
        <taxon>Hexamitidae</taxon>
        <taxon>Hexamitinae</taxon>
        <taxon>Trepomonas</taxon>
    </lineage>
</organism>
<feature type="coiled-coil region" evidence="1">
    <location>
        <begin position="205"/>
        <end position="251"/>
    </location>
</feature>
<gene>
    <name evidence="2" type="ORF">TPC1_11809</name>
</gene>